<keyword evidence="3" id="KW-0472">Membrane</keyword>
<evidence type="ECO:0000256" key="3">
    <source>
        <dbReference type="SAM" id="Phobius"/>
    </source>
</evidence>
<keyword evidence="2" id="KW-0406">Ion transport</keyword>
<dbReference type="InterPro" id="IPR035921">
    <property type="entry name" value="F/V-ATP_Csub_sf"/>
</dbReference>
<evidence type="ECO:0000256" key="1">
    <source>
        <dbReference type="ARBA" id="ARBA00022448"/>
    </source>
</evidence>
<evidence type="ECO:0000313" key="5">
    <source>
        <dbReference type="Proteomes" id="UP000016933"/>
    </source>
</evidence>
<name>N1PIA2_DOTSN</name>
<dbReference type="AlphaFoldDB" id="N1PIA2"/>
<dbReference type="PRINTS" id="PR00122">
    <property type="entry name" value="VACATPASE"/>
</dbReference>
<dbReference type="Proteomes" id="UP000016933">
    <property type="component" value="Unassembled WGS sequence"/>
</dbReference>
<dbReference type="Gene3D" id="1.20.120.610">
    <property type="entry name" value="lithium bound rotor ring of v- atpase"/>
    <property type="match status" value="1"/>
</dbReference>
<sequence length="87" mass="8890">ASGCVAAIVSLSFGMAYGIAKSSAGTFSAGVFHSDIGVRALRPIVFSRVLAINGLVTFTLVANHIQVKLPLHTVFLNLGSGFAVGPC</sequence>
<organism evidence="4 5">
    <name type="scientific">Dothistroma septosporum (strain NZE10 / CBS 128990)</name>
    <name type="common">Red band needle blight fungus</name>
    <name type="synonym">Mycosphaerella pini</name>
    <dbReference type="NCBI Taxonomy" id="675120"/>
    <lineage>
        <taxon>Eukaryota</taxon>
        <taxon>Fungi</taxon>
        <taxon>Dikarya</taxon>
        <taxon>Ascomycota</taxon>
        <taxon>Pezizomycotina</taxon>
        <taxon>Dothideomycetes</taxon>
        <taxon>Dothideomycetidae</taxon>
        <taxon>Mycosphaerellales</taxon>
        <taxon>Mycosphaerellaceae</taxon>
        <taxon>Dothistroma</taxon>
    </lineage>
</organism>
<reference evidence="4 5" key="2">
    <citation type="journal article" date="2012" name="PLoS Pathog.">
        <title>Diverse lifestyles and strategies of plant pathogenesis encoded in the genomes of eighteen Dothideomycetes fungi.</title>
        <authorList>
            <person name="Ohm R.A."/>
            <person name="Feau N."/>
            <person name="Henrissat B."/>
            <person name="Schoch C.L."/>
            <person name="Horwitz B.A."/>
            <person name="Barry K.W."/>
            <person name="Condon B.J."/>
            <person name="Copeland A.C."/>
            <person name="Dhillon B."/>
            <person name="Glaser F."/>
            <person name="Hesse C.N."/>
            <person name="Kosti I."/>
            <person name="LaButti K."/>
            <person name="Lindquist E.A."/>
            <person name="Lucas S."/>
            <person name="Salamov A.A."/>
            <person name="Bradshaw R.E."/>
            <person name="Ciuffetti L."/>
            <person name="Hamelin R.C."/>
            <person name="Kema G.H.J."/>
            <person name="Lawrence C."/>
            <person name="Scott J.A."/>
            <person name="Spatafora J.W."/>
            <person name="Turgeon B.G."/>
            <person name="de Wit P.J.G.M."/>
            <person name="Zhong S."/>
            <person name="Goodwin S.B."/>
            <person name="Grigoriev I.V."/>
        </authorList>
    </citation>
    <scope>NUCLEOTIDE SEQUENCE [LARGE SCALE GENOMIC DNA]</scope>
    <source>
        <strain evidence="5">NZE10 / CBS 128990</strain>
    </source>
</reference>
<proteinExistence type="predicted"/>
<keyword evidence="5" id="KW-1185">Reference proteome</keyword>
<evidence type="ECO:0000256" key="2">
    <source>
        <dbReference type="ARBA" id="ARBA00023065"/>
    </source>
</evidence>
<protein>
    <recommendedName>
        <fullName evidence="6">V-type proton ATPase proteolipid subunit</fullName>
    </recommendedName>
</protein>
<dbReference type="eggNOG" id="KOG0232">
    <property type="taxonomic scope" value="Eukaryota"/>
</dbReference>
<evidence type="ECO:0008006" key="6">
    <source>
        <dbReference type="Google" id="ProtNLM"/>
    </source>
</evidence>
<keyword evidence="3" id="KW-0812">Transmembrane</keyword>
<dbReference type="GO" id="GO:0046961">
    <property type="term" value="F:proton-transporting ATPase activity, rotational mechanism"/>
    <property type="evidence" value="ECO:0007669"/>
    <property type="project" value="InterPro"/>
</dbReference>
<gene>
    <name evidence="4" type="ORF">DOTSEDRAFT_112889</name>
</gene>
<feature type="transmembrane region" description="Helical" evidence="3">
    <location>
        <begin position="44"/>
        <end position="62"/>
    </location>
</feature>
<dbReference type="EMBL" id="KB446542">
    <property type="protein sequence ID" value="EME41255.1"/>
    <property type="molecule type" value="Genomic_DNA"/>
</dbReference>
<accession>N1PIA2</accession>
<dbReference type="HOGENOM" id="CLU_085752_2_1_1"/>
<dbReference type="OrthoDB" id="1744869at2759"/>
<keyword evidence="3" id="KW-1133">Transmembrane helix</keyword>
<feature type="non-terminal residue" evidence="4">
    <location>
        <position position="87"/>
    </location>
</feature>
<dbReference type="InterPro" id="IPR000245">
    <property type="entry name" value="ATPase_proteolipid_csu"/>
</dbReference>
<dbReference type="GO" id="GO:0033179">
    <property type="term" value="C:proton-transporting V-type ATPase, V0 domain"/>
    <property type="evidence" value="ECO:0007669"/>
    <property type="project" value="InterPro"/>
</dbReference>
<feature type="non-terminal residue" evidence="4">
    <location>
        <position position="1"/>
    </location>
</feature>
<evidence type="ECO:0000313" key="4">
    <source>
        <dbReference type="EMBL" id="EME41255.1"/>
    </source>
</evidence>
<reference evidence="5" key="1">
    <citation type="journal article" date="2012" name="PLoS Genet.">
        <title>The genomes of the fungal plant pathogens Cladosporium fulvum and Dothistroma septosporum reveal adaptation to different hosts and lifestyles but also signatures of common ancestry.</title>
        <authorList>
            <person name="de Wit P.J.G.M."/>
            <person name="van der Burgt A."/>
            <person name="Oekmen B."/>
            <person name="Stergiopoulos I."/>
            <person name="Abd-Elsalam K.A."/>
            <person name="Aerts A.L."/>
            <person name="Bahkali A.H."/>
            <person name="Beenen H.G."/>
            <person name="Chettri P."/>
            <person name="Cox M.P."/>
            <person name="Datema E."/>
            <person name="de Vries R.P."/>
            <person name="Dhillon B."/>
            <person name="Ganley A.R."/>
            <person name="Griffiths S.A."/>
            <person name="Guo Y."/>
            <person name="Hamelin R.C."/>
            <person name="Henrissat B."/>
            <person name="Kabir M.S."/>
            <person name="Jashni M.K."/>
            <person name="Kema G."/>
            <person name="Klaubauf S."/>
            <person name="Lapidus A."/>
            <person name="Levasseur A."/>
            <person name="Lindquist E."/>
            <person name="Mehrabi R."/>
            <person name="Ohm R.A."/>
            <person name="Owen T.J."/>
            <person name="Salamov A."/>
            <person name="Schwelm A."/>
            <person name="Schijlen E."/>
            <person name="Sun H."/>
            <person name="van den Burg H.A."/>
            <person name="van Ham R.C.H.J."/>
            <person name="Zhang S."/>
            <person name="Goodwin S.B."/>
            <person name="Grigoriev I.V."/>
            <person name="Collemare J."/>
            <person name="Bradshaw R.E."/>
        </authorList>
    </citation>
    <scope>NUCLEOTIDE SEQUENCE [LARGE SCALE GENOMIC DNA]</scope>
    <source>
        <strain evidence="5">NZE10 / CBS 128990</strain>
    </source>
</reference>
<dbReference type="STRING" id="675120.N1PIA2"/>
<keyword evidence="1" id="KW-0813">Transport</keyword>